<organism evidence="12 13">
    <name type="scientific">Coemansia biformis</name>
    <dbReference type="NCBI Taxonomy" id="1286918"/>
    <lineage>
        <taxon>Eukaryota</taxon>
        <taxon>Fungi</taxon>
        <taxon>Fungi incertae sedis</taxon>
        <taxon>Zoopagomycota</taxon>
        <taxon>Kickxellomycotina</taxon>
        <taxon>Kickxellomycetes</taxon>
        <taxon>Kickxellales</taxon>
        <taxon>Kickxellaceae</taxon>
        <taxon>Coemansia</taxon>
    </lineage>
</organism>
<evidence type="ECO:0000256" key="7">
    <source>
        <dbReference type="ARBA" id="ARBA00023242"/>
    </source>
</evidence>
<dbReference type="Pfam" id="PF00687">
    <property type="entry name" value="Ribosomal_L1"/>
    <property type="match status" value="1"/>
</dbReference>
<dbReference type="SUPFAM" id="SSF56808">
    <property type="entry name" value="Ribosomal protein L1"/>
    <property type="match status" value="1"/>
</dbReference>
<dbReference type="PANTHER" id="PTHR23105">
    <property type="entry name" value="RIBOSOMAL PROTEIN L7AE FAMILY MEMBER"/>
    <property type="match status" value="1"/>
</dbReference>
<keyword evidence="13" id="KW-1185">Reference proteome</keyword>
<dbReference type="EMBL" id="JANBOI010000127">
    <property type="protein sequence ID" value="KAJ1733615.1"/>
    <property type="molecule type" value="Genomic_DNA"/>
</dbReference>
<dbReference type="Proteomes" id="UP001143981">
    <property type="component" value="Unassembled WGS sequence"/>
</dbReference>
<accession>A0A9W7YF44</accession>
<dbReference type="InterPro" id="IPR016095">
    <property type="entry name" value="Ribosomal_uL1_3-a/b-sand"/>
</dbReference>
<dbReference type="InterPro" id="IPR028364">
    <property type="entry name" value="Ribosomal_uL1/biogenesis"/>
</dbReference>
<keyword evidence="7" id="KW-0539">Nucleus</keyword>
<comment type="similarity">
    <text evidence="9">Belongs to the universal ribosomal protein uL1 family. Highly divergent.</text>
</comment>
<dbReference type="OrthoDB" id="10251727at2759"/>
<evidence type="ECO:0000256" key="10">
    <source>
        <dbReference type="ARBA" id="ARBA00070787"/>
    </source>
</evidence>
<evidence type="ECO:0000313" key="12">
    <source>
        <dbReference type="EMBL" id="KAJ1733615.1"/>
    </source>
</evidence>
<proteinExistence type="inferred from homology"/>
<evidence type="ECO:0000256" key="9">
    <source>
        <dbReference type="ARBA" id="ARBA00061550"/>
    </source>
</evidence>
<comment type="subcellular location">
    <subcellularLocation>
        <location evidence="1">Nucleus</location>
        <location evidence="1">Nucleolus</location>
    </subcellularLocation>
</comment>
<keyword evidence="4" id="KW-0832">Ubl conjugation</keyword>
<evidence type="ECO:0000256" key="1">
    <source>
        <dbReference type="ARBA" id="ARBA00004604"/>
    </source>
</evidence>
<gene>
    <name evidence="12" type="primary">CIC1</name>
    <name evidence="12" type="ORF">LPJ61_001478</name>
</gene>
<evidence type="ECO:0000256" key="3">
    <source>
        <dbReference type="ARBA" id="ARBA00022553"/>
    </source>
</evidence>
<dbReference type="InterPro" id="IPR050257">
    <property type="entry name" value="eL8/uL1-like"/>
</dbReference>
<keyword evidence="3" id="KW-0597">Phosphoprotein</keyword>
<comment type="caution">
    <text evidence="12">The sequence shown here is derived from an EMBL/GenBank/DDBJ whole genome shotgun (WGS) entry which is preliminary data.</text>
</comment>
<sequence>MSLSHDLVLRASESLLKYAEKQQEKDAPTNLLADEEQPVHLIVSVKKLALRMQHKPYRIPLKTPLYGESSSVCLFTKNNDEAHIEKLQNLKIPQIKAIVSMAQLKTEYKAYEARRLLLSTHDLFLTDDRVIAALPEALGVKFFKAKKLPAPVNLKATNLKNEMEKALSCTYFRQNKGTCNALKVGMTSMSASDLADNIVSAADMVAKCIPKGWDNIQSVGIKTGTSLTLPVYNALPNGATAIGDSGAVLEEVAQDEEGEGAKKRAKKQKSEDASADAAKAKKSRKSPLSRSKADSLVKAYASKRAATKA</sequence>
<keyword evidence="6" id="KW-0175">Coiled coil</keyword>
<evidence type="ECO:0000256" key="2">
    <source>
        <dbReference type="ARBA" id="ARBA00022499"/>
    </source>
</evidence>
<dbReference type="GO" id="GO:0005730">
    <property type="term" value="C:nucleolus"/>
    <property type="evidence" value="ECO:0007669"/>
    <property type="project" value="UniProtKB-SubCell"/>
</dbReference>
<dbReference type="FunFam" id="3.40.50.790:FF:000004">
    <property type="entry name" value="Ribosomal L1 domain-containing 1-like 1"/>
    <property type="match status" value="1"/>
</dbReference>
<evidence type="ECO:0000256" key="8">
    <source>
        <dbReference type="ARBA" id="ARBA00054167"/>
    </source>
</evidence>
<keyword evidence="5" id="KW-0007">Acetylation</keyword>
<evidence type="ECO:0000256" key="6">
    <source>
        <dbReference type="ARBA" id="ARBA00023054"/>
    </source>
</evidence>
<name>A0A9W7YF44_9FUNG</name>
<comment type="function">
    <text evidence="8">Regulates cellular senescence through inhibition of PTEN translation. Acts as a pro-apoptotic regulator in response to DNA damage.</text>
</comment>
<dbReference type="CDD" id="cd00403">
    <property type="entry name" value="Ribosomal_L1"/>
    <property type="match status" value="1"/>
</dbReference>
<dbReference type="GO" id="GO:0003723">
    <property type="term" value="F:RNA binding"/>
    <property type="evidence" value="ECO:0007669"/>
    <property type="project" value="InterPro"/>
</dbReference>
<evidence type="ECO:0000256" key="4">
    <source>
        <dbReference type="ARBA" id="ARBA00022843"/>
    </source>
</evidence>
<evidence type="ECO:0000256" key="11">
    <source>
        <dbReference type="SAM" id="MobiDB-lite"/>
    </source>
</evidence>
<keyword evidence="2" id="KW-1017">Isopeptide bond</keyword>
<keyword evidence="12" id="KW-0647">Proteasome</keyword>
<protein>
    <recommendedName>
        <fullName evidence="10">Ribosomal L1 domain-containing protein 1</fullName>
    </recommendedName>
</protein>
<evidence type="ECO:0000313" key="13">
    <source>
        <dbReference type="Proteomes" id="UP001143981"/>
    </source>
</evidence>
<dbReference type="Gene3D" id="3.40.50.790">
    <property type="match status" value="1"/>
</dbReference>
<dbReference type="InterPro" id="IPR023674">
    <property type="entry name" value="Ribosomal_uL1-like"/>
</dbReference>
<dbReference type="AlphaFoldDB" id="A0A9W7YF44"/>
<reference evidence="12" key="1">
    <citation type="submission" date="2022-07" db="EMBL/GenBank/DDBJ databases">
        <title>Phylogenomic reconstructions and comparative analyses of Kickxellomycotina fungi.</title>
        <authorList>
            <person name="Reynolds N.K."/>
            <person name="Stajich J.E."/>
            <person name="Barry K."/>
            <person name="Grigoriev I.V."/>
            <person name="Crous P."/>
            <person name="Smith M.E."/>
        </authorList>
    </citation>
    <scope>NUCLEOTIDE SEQUENCE</scope>
    <source>
        <strain evidence="12">BCRC 34381</strain>
    </source>
</reference>
<dbReference type="GO" id="GO:0000502">
    <property type="term" value="C:proteasome complex"/>
    <property type="evidence" value="ECO:0007669"/>
    <property type="project" value="UniProtKB-KW"/>
</dbReference>
<feature type="region of interest" description="Disordered" evidence="11">
    <location>
        <begin position="253"/>
        <end position="309"/>
    </location>
</feature>
<evidence type="ECO:0000256" key="5">
    <source>
        <dbReference type="ARBA" id="ARBA00022990"/>
    </source>
</evidence>